<organism evidence="14 15">
    <name type="scientific">Oldenlandia corymbosa var. corymbosa</name>
    <dbReference type="NCBI Taxonomy" id="529605"/>
    <lineage>
        <taxon>Eukaryota</taxon>
        <taxon>Viridiplantae</taxon>
        <taxon>Streptophyta</taxon>
        <taxon>Embryophyta</taxon>
        <taxon>Tracheophyta</taxon>
        <taxon>Spermatophyta</taxon>
        <taxon>Magnoliopsida</taxon>
        <taxon>eudicotyledons</taxon>
        <taxon>Gunneridae</taxon>
        <taxon>Pentapetalae</taxon>
        <taxon>asterids</taxon>
        <taxon>lamiids</taxon>
        <taxon>Gentianales</taxon>
        <taxon>Rubiaceae</taxon>
        <taxon>Rubioideae</taxon>
        <taxon>Spermacoceae</taxon>
        <taxon>Hedyotis-Oldenlandia complex</taxon>
        <taxon>Oldenlandia</taxon>
    </lineage>
</organism>
<evidence type="ECO:0000256" key="4">
    <source>
        <dbReference type="ARBA" id="ARBA00022490"/>
    </source>
</evidence>
<dbReference type="Pfam" id="PF23559">
    <property type="entry name" value="WHD_DRP"/>
    <property type="match status" value="1"/>
</dbReference>
<dbReference type="InterPro" id="IPR032675">
    <property type="entry name" value="LRR_dom_sf"/>
</dbReference>
<dbReference type="PANTHER" id="PTHR23155">
    <property type="entry name" value="DISEASE RESISTANCE PROTEIN RP"/>
    <property type="match status" value="1"/>
</dbReference>
<evidence type="ECO:0000256" key="6">
    <source>
        <dbReference type="ARBA" id="ARBA00022667"/>
    </source>
</evidence>
<reference evidence="14" key="1">
    <citation type="submission" date="2023-03" db="EMBL/GenBank/DDBJ databases">
        <authorList>
            <person name="Julca I."/>
        </authorList>
    </citation>
    <scope>NUCLEOTIDE SEQUENCE</scope>
</reference>
<keyword evidence="4" id="KW-0963">Cytoplasm</keyword>
<evidence type="ECO:0000313" key="14">
    <source>
        <dbReference type="EMBL" id="CAI9112228.1"/>
    </source>
</evidence>
<evidence type="ECO:0000259" key="11">
    <source>
        <dbReference type="Pfam" id="PF00931"/>
    </source>
</evidence>
<keyword evidence="9" id="KW-0611">Plant defense</keyword>
<dbReference type="SUPFAM" id="SSF52540">
    <property type="entry name" value="P-loop containing nucleoside triphosphate hydrolases"/>
    <property type="match status" value="1"/>
</dbReference>
<dbReference type="InterPro" id="IPR058922">
    <property type="entry name" value="WHD_DRP"/>
</dbReference>
<dbReference type="InterPro" id="IPR055414">
    <property type="entry name" value="LRR_R13L4/SHOC2-like"/>
</dbReference>
<evidence type="ECO:0000256" key="9">
    <source>
        <dbReference type="ARBA" id="ARBA00022821"/>
    </source>
</evidence>
<evidence type="ECO:0000256" key="2">
    <source>
        <dbReference type="ARBA" id="ARBA00004496"/>
    </source>
</evidence>
<protein>
    <submittedName>
        <fullName evidence="14">OLC1v1012647C2</fullName>
    </submittedName>
</protein>
<dbReference type="Gene3D" id="3.40.50.300">
    <property type="entry name" value="P-loop containing nucleotide triphosphate hydrolases"/>
    <property type="match status" value="1"/>
</dbReference>
<dbReference type="Proteomes" id="UP001161247">
    <property type="component" value="Chromosome 7"/>
</dbReference>
<dbReference type="InterPro" id="IPR002182">
    <property type="entry name" value="NB-ARC"/>
</dbReference>
<sequence length="1502" mass="172316">MSNHGKGVKILDDLIDEIDHNEEDNWMDTNGQEFSNYLCGKTFENSLGVVNSMEGTSKLIGGVGYSSNLEEEKHGQRYVPQVDAEEDGTEPTSSIRSMLTIGSWEVIRRNSMENCVETALSVVNKIASQLRESSQFQDVKDDLLLLQVELRLLNTFYMCGRLWGRDVECDYILRQHIEEILQQDTCLTLRAYNHLIEIDLLHKVIFEFRVCIQQVSLRQEVEKMYQILSNDSTHLCSCFEEEIDPLMGIIDLFLDTIHSLVQNINDLDDFPLPFTTFGSSFTSQMSTANVFDNLEDATKKVAIFSHFLRQNTYSPEEVVNLGLTLCSLTIQDGASPLGWSNTIMDIGVKELAMFWGHLILFAICRGLGFRHIESLLTHIRGFILDVSRHIFMYFHDQNPQHVAQIIQRTQPLEPRACEIYVGVLQASKLSLPNKHLALATTHGPDASWRIVFPLLNLLWRLLNGTNCLLDIFQHHMQKIYVGLTFIKVIITTEYPDQFYEKMHALIGHVICEAGIIIIHLCGRGQWRSVKKMESLFLNLEKKLNKLFEAAKEEDTQKLQLPLAPNFPNFIDSLLEKIKSINTDDGDSTIYLAHDELQTLHEDLTFLRSTMIVLPSIQIERSIALQTHIAVVAYELESFIDSFMVRDDCRNYTERLNSIIVEIKLIIAEADGIFEEVPETVAIKSLKTFQSQQINGVAETSRKMPSAGEISTWNDVMVGLDDEVAKITDQLTRGTKELDIVSIVGMPGLGKTTLAKRIHRELSETRYFHVHSWCTLSQVYNKRSLLLQILSGLGIDVDELNSKKDDDDLALELRRRLSGNKYLIILDDVWDTEAWKDLMGSFPNNVNGSRILLTSRHRNVALAIKQDREPHNLRFLNSQESWELLSKKVFFEEECPQELLKLGEAIAHNCNGLPLVIVIVAGVLLSKLELDAWEKVRQSVKTGTLSLVEKCMQTIELSYSHLPQYLKPCFLYFVRFQRNQNVPASELIRLLMAEGFMERNGKDGSKVVLEGYMRELLQRNLIMVGKKGSRGTAKSYVLHDLLYEFCVAKCNEEHFLHHRHEYELGNSIDPSILYRVCLHPRIDGEIVNVKMNYPRLRTLFFVADQNPCNSMGGHCLQKVPEQLKWLMNFIVPDPVSWTPQCWYECVCKLKQSKRLRILDLSAFYIGTLFPVVIESLVHLRYLALRIESSDLEVPSFIASLPNLETFIVHGDGQVRLPDTLWNMKNLKHLCLRGRYAYWVLPNSNPGDCSSLENLETLSTIRVSCEQTTMQVMRKFPNVRRLKCWIDMGTRDAECPILALDFLSQLESLTITHRKGSGDISFEFPRNLKKLSLSGLHMPWSEISAIDKLPNLEVLKLQEDSFSGESWYMEEETFPRLKYLKLAGLDLAWWTDSEDSLPCLQNLELERCHHLEALPTCLADSSTLQTIEVIDCKHVVVAVEEILEQQMDWGNESMISNIQISPPIDRQFFEMGEKLGARMFNSYPELAFNMDSELQIFRWRIRWE</sequence>
<evidence type="ECO:0000256" key="7">
    <source>
        <dbReference type="ARBA" id="ARBA00022737"/>
    </source>
</evidence>
<feature type="domain" description="Disease resistance protein winged helix" evidence="12">
    <location>
        <begin position="975"/>
        <end position="1044"/>
    </location>
</feature>
<dbReference type="FunFam" id="3.40.50.300:FF:001091">
    <property type="entry name" value="Probable disease resistance protein At1g61300"/>
    <property type="match status" value="1"/>
</dbReference>
<dbReference type="SUPFAM" id="SSF52058">
    <property type="entry name" value="L domain-like"/>
    <property type="match status" value="1"/>
</dbReference>
<dbReference type="PRINTS" id="PR00364">
    <property type="entry name" value="DISEASERSIST"/>
</dbReference>
<keyword evidence="7" id="KW-0677">Repeat</keyword>
<feature type="domain" description="Disease resistance R13L4/SHOC-2-like LRR" evidence="13">
    <location>
        <begin position="1145"/>
        <end position="1335"/>
    </location>
</feature>
<evidence type="ECO:0000256" key="10">
    <source>
        <dbReference type="ARBA" id="ARBA00022840"/>
    </source>
</evidence>
<dbReference type="GO" id="GO:0005524">
    <property type="term" value="F:ATP binding"/>
    <property type="evidence" value="ECO:0007669"/>
    <property type="project" value="UniProtKB-KW"/>
</dbReference>
<dbReference type="InterPro" id="IPR044974">
    <property type="entry name" value="Disease_R_plants"/>
</dbReference>
<dbReference type="Gene3D" id="1.10.10.10">
    <property type="entry name" value="Winged helix-like DNA-binding domain superfamily/Winged helix DNA-binding domain"/>
    <property type="match status" value="1"/>
</dbReference>
<dbReference type="GO" id="GO:0043531">
    <property type="term" value="F:ADP binding"/>
    <property type="evidence" value="ECO:0007669"/>
    <property type="project" value="InterPro"/>
</dbReference>
<dbReference type="InterPro" id="IPR027417">
    <property type="entry name" value="P-loop_NTPase"/>
</dbReference>
<evidence type="ECO:0000313" key="15">
    <source>
        <dbReference type="Proteomes" id="UP001161247"/>
    </source>
</evidence>
<keyword evidence="15" id="KW-1185">Reference proteome</keyword>
<evidence type="ECO:0000256" key="3">
    <source>
        <dbReference type="ARBA" id="ARBA00008894"/>
    </source>
</evidence>
<evidence type="ECO:0000259" key="12">
    <source>
        <dbReference type="Pfam" id="PF23559"/>
    </source>
</evidence>
<evidence type="ECO:0000256" key="8">
    <source>
        <dbReference type="ARBA" id="ARBA00022741"/>
    </source>
</evidence>
<proteinExistence type="inferred from homology"/>
<dbReference type="InterPro" id="IPR042197">
    <property type="entry name" value="Apaf_helical"/>
</dbReference>
<evidence type="ECO:0000259" key="13">
    <source>
        <dbReference type="Pfam" id="PF23598"/>
    </source>
</evidence>
<dbReference type="Gene3D" id="3.80.10.10">
    <property type="entry name" value="Ribonuclease Inhibitor"/>
    <property type="match status" value="1"/>
</dbReference>
<name>A0AAV1DZX9_OLDCO</name>
<dbReference type="Pfam" id="PF23598">
    <property type="entry name" value="LRR_14"/>
    <property type="match status" value="1"/>
</dbReference>
<dbReference type="GO" id="GO:0005737">
    <property type="term" value="C:cytoplasm"/>
    <property type="evidence" value="ECO:0007669"/>
    <property type="project" value="UniProtKB-SubCell"/>
</dbReference>
<evidence type="ECO:0000256" key="1">
    <source>
        <dbReference type="ARBA" id="ARBA00002074"/>
    </source>
</evidence>
<accession>A0AAV1DZX9</accession>
<keyword evidence="10" id="KW-0067">ATP-binding</keyword>
<keyword evidence="8" id="KW-0547">Nucleotide-binding</keyword>
<feature type="domain" description="NB-ARC" evidence="11">
    <location>
        <begin position="720"/>
        <end position="892"/>
    </location>
</feature>
<comment type="similarity">
    <text evidence="3">Belongs to the disease resistance NB-LRR family.</text>
</comment>
<dbReference type="EMBL" id="OX459124">
    <property type="protein sequence ID" value="CAI9112228.1"/>
    <property type="molecule type" value="Genomic_DNA"/>
</dbReference>
<comment type="function">
    <text evidence="1">Confers resistance to late blight (Phytophthora infestans) races carrying the avirulence gene Avr1. Resistance proteins guard the plant against pathogens that contain an appropriate avirulence protein via an indirect interaction with this avirulence protein. That triggers a defense system including the hypersensitive response, which restricts the pathogen growth.</text>
</comment>
<gene>
    <name evidence="14" type="ORF">OLC1_LOCUS19465</name>
</gene>
<keyword evidence="5" id="KW-0433">Leucine-rich repeat</keyword>
<dbReference type="GO" id="GO:0009626">
    <property type="term" value="P:plant-type hypersensitive response"/>
    <property type="evidence" value="ECO:0007669"/>
    <property type="project" value="UniProtKB-KW"/>
</dbReference>
<dbReference type="InterPro" id="IPR036388">
    <property type="entry name" value="WH-like_DNA-bd_sf"/>
</dbReference>
<keyword evidence="6" id="KW-0381">Hypersensitive response</keyword>
<dbReference type="PANTHER" id="PTHR23155:SF1152">
    <property type="entry name" value="AAA+ ATPASE DOMAIN-CONTAINING PROTEIN"/>
    <property type="match status" value="1"/>
</dbReference>
<dbReference type="Pfam" id="PF00931">
    <property type="entry name" value="NB-ARC"/>
    <property type="match status" value="1"/>
</dbReference>
<comment type="subcellular location">
    <subcellularLocation>
        <location evidence="2">Cytoplasm</location>
    </subcellularLocation>
</comment>
<dbReference type="Gene3D" id="1.10.8.430">
    <property type="entry name" value="Helical domain of apoptotic protease-activating factors"/>
    <property type="match status" value="1"/>
</dbReference>
<evidence type="ECO:0000256" key="5">
    <source>
        <dbReference type="ARBA" id="ARBA00022614"/>
    </source>
</evidence>